<keyword evidence="1" id="KW-0812">Transmembrane</keyword>
<sequence>MTDTENLRAILNSPEGRELVRRLNNNGNYNAAALNNYNYNCGYPGGNCHCNTGNDDFGLLLLGLLLFCGCGWFCC</sequence>
<reference evidence="2" key="1">
    <citation type="submission" date="2019-08" db="EMBL/GenBank/DDBJ databases">
        <authorList>
            <person name="Kucharzyk K."/>
            <person name="Murdoch R.W."/>
            <person name="Higgins S."/>
            <person name="Loffler F."/>
        </authorList>
    </citation>
    <scope>NUCLEOTIDE SEQUENCE</scope>
</reference>
<evidence type="ECO:0000256" key="1">
    <source>
        <dbReference type="SAM" id="Phobius"/>
    </source>
</evidence>
<accession>A0A644YDA4</accession>
<feature type="transmembrane region" description="Helical" evidence="1">
    <location>
        <begin position="57"/>
        <end position="74"/>
    </location>
</feature>
<proteinExistence type="predicted"/>
<keyword evidence="1" id="KW-0472">Membrane</keyword>
<dbReference type="EMBL" id="VSSQ01004693">
    <property type="protein sequence ID" value="MPM26269.1"/>
    <property type="molecule type" value="Genomic_DNA"/>
</dbReference>
<keyword evidence="1" id="KW-1133">Transmembrane helix</keyword>
<comment type="caution">
    <text evidence="2">The sequence shown here is derived from an EMBL/GenBank/DDBJ whole genome shotgun (WGS) entry which is preliminary data.</text>
</comment>
<name>A0A644YDA4_9ZZZZ</name>
<gene>
    <name evidence="2" type="ORF">SDC9_72770</name>
</gene>
<organism evidence="2">
    <name type="scientific">bioreactor metagenome</name>
    <dbReference type="NCBI Taxonomy" id="1076179"/>
    <lineage>
        <taxon>unclassified sequences</taxon>
        <taxon>metagenomes</taxon>
        <taxon>ecological metagenomes</taxon>
    </lineage>
</organism>
<evidence type="ECO:0000313" key="2">
    <source>
        <dbReference type="EMBL" id="MPM26269.1"/>
    </source>
</evidence>
<dbReference type="AlphaFoldDB" id="A0A644YDA4"/>
<protein>
    <submittedName>
        <fullName evidence="2">Uncharacterized protein</fullName>
    </submittedName>
</protein>